<evidence type="ECO:0000313" key="6">
    <source>
        <dbReference type="Proteomes" id="UP001418222"/>
    </source>
</evidence>
<dbReference type="PROSITE" id="PS01174">
    <property type="entry name" value="LIPASE_GDXG_SER"/>
    <property type="match status" value="1"/>
</dbReference>
<keyword evidence="6" id="KW-1185">Reference proteome</keyword>
<dbReference type="EMBL" id="JBBWWQ010000002">
    <property type="protein sequence ID" value="KAK8954562.1"/>
    <property type="molecule type" value="Genomic_DNA"/>
</dbReference>
<comment type="caution">
    <text evidence="5">The sequence shown here is derived from an EMBL/GenBank/DDBJ whole genome shotgun (WGS) entry which is preliminary data.</text>
</comment>
<name>A0AAP0GEF9_9ASPA</name>
<dbReference type="PROSITE" id="PS01173">
    <property type="entry name" value="LIPASE_GDXG_HIS"/>
    <property type="match status" value="1"/>
</dbReference>
<dbReference type="GO" id="GO:0016787">
    <property type="term" value="F:hydrolase activity"/>
    <property type="evidence" value="ECO:0007669"/>
    <property type="project" value="UniProtKB-KW"/>
</dbReference>
<evidence type="ECO:0000259" key="4">
    <source>
        <dbReference type="Pfam" id="PF07859"/>
    </source>
</evidence>
<dbReference type="SUPFAM" id="SSF53474">
    <property type="entry name" value="alpha/beta-Hydrolases"/>
    <property type="match status" value="1"/>
</dbReference>
<accession>A0AAP0GEF9</accession>
<dbReference type="PANTHER" id="PTHR23024">
    <property type="entry name" value="ARYLACETAMIDE DEACETYLASE"/>
    <property type="match status" value="1"/>
</dbReference>
<gene>
    <name evidence="5" type="primary">CXE18</name>
    <name evidence="5" type="ORF">KSP39_PZI002790</name>
</gene>
<organism evidence="5 6">
    <name type="scientific">Platanthera zijinensis</name>
    <dbReference type="NCBI Taxonomy" id="2320716"/>
    <lineage>
        <taxon>Eukaryota</taxon>
        <taxon>Viridiplantae</taxon>
        <taxon>Streptophyta</taxon>
        <taxon>Embryophyta</taxon>
        <taxon>Tracheophyta</taxon>
        <taxon>Spermatophyta</taxon>
        <taxon>Magnoliopsida</taxon>
        <taxon>Liliopsida</taxon>
        <taxon>Asparagales</taxon>
        <taxon>Orchidaceae</taxon>
        <taxon>Orchidoideae</taxon>
        <taxon>Orchideae</taxon>
        <taxon>Orchidinae</taxon>
        <taxon>Platanthera</taxon>
    </lineage>
</organism>
<dbReference type="AlphaFoldDB" id="A0AAP0GEF9"/>
<sequence length="320" mass="35196">MTRLKAAVITAVTRSTRRRDGTINRTLLAALVWKAKPSPKPIKGISTTDHTVDASRGLWVRLFSPAAVQPGTAIPIIVYFHGGGFAYHSASTLAYDALCRRIAGSAHARVVSVEYRLAPEHRFPAAYDDGFDALRWIDDADVRFSSVFLAGDSAGGNIAHHVARRAVAEKETLRRVRVNGVVEIQPFFGGEEATASELRLDGRVPFGSRESYEWLWRTFLPAGSSLDGKWSNVFGPGSDSGSEDWTDFPATMVIIGGLDLLQDRQRMYCEGIRGRGVEVTAVEYPNAFHGFFVFTELPEAKKMTIDIADFVRTHFSPACS</sequence>
<dbReference type="InterPro" id="IPR033140">
    <property type="entry name" value="Lipase_GDXG_put_SER_AS"/>
</dbReference>
<evidence type="ECO:0000256" key="3">
    <source>
        <dbReference type="PROSITE-ProRule" id="PRU10038"/>
    </source>
</evidence>
<dbReference type="Gene3D" id="3.40.50.1820">
    <property type="entry name" value="alpha/beta hydrolase"/>
    <property type="match status" value="1"/>
</dbReference>
<proteinExistence type="inferred from homology"/>
<feature type="active site" evidence="3">
    <location>
        <position position="153"/>
    </location>
</feature>
<evidence type="ECO:0000256" key="1">
    <source>
        <dbReference type="ARBA" id="ARBA00010515"/>
    </source>
</evidence>
<dbReference type="Proteomes" id="UP001418222">
    <property type="component" value="Unassembled WGS sequence"/>
</dbReference>
<comment type="similarity">
    <text evidence="1">Belongs to the 'GDXG' lipolytic enzyme family.</text>
</comment>
<dbReference type="Pfam" id="PF07859">
    <property type="entry name" value="Abhydrolase_3"/>
    <property type="match status" value="1"/>
</dbReference>
<dbReference type="PANTHER" id="PTHR23024:SF379">
    <property type="entry name" value="OS07G0606800 PROTEIN"/>
    <property type="match status" value="1"/>
</dbReference>
<reference evidence="5 6" key="1">
    <citation type="journal article" date="2022" name="Nat. Plants">
        <title>Genomes of leafy and leafless Platanthera orchids illuminate the evolution of mycoheterotrophy.</title>
        <authorList>
            <person name="Li M.H."/>
            <person name="Liu K.W."/>
            <person name="Li Z."/>
            <person name="Lu H.C."/>
            <person name="Ye Q.L."/>
            <person name="Zhang D."/>
            <person name="Wang J.Y."/>
            <person name="Li Y.F."/>
            <person name="Zhong Z.M."/>
            <person name="Liu X."/>
            <person name="Yu X."/>
            <person name="Liu D.K."/>
            <person name="Tu X.D."/>
            <person name="Liu B."/>
            <person name="Hao Y."/>
            <person name="Liao X.Y."/>
            <person name="Jiang Y.T."/>
            <person name="Sun W.H."/>
            <person name="Chen J."/>
            <person name="Chen Y.Q."/>
            <person name="Ai Y."/>
            <person name="Zhai J.W."/>
            <person name="Wu S.S."/>
            <person name="Zhou Z."/>
            <person name="Hsiao Y.Y."/>
            <person name="Wu W.L."/>
            <person name="Chen Y.Y."/>
            <person name="Lin Y.F."/>
            <person name="Hsu J.L."/>
            <person name="Li C.Y."/>
            <person name="Wang Z.W."/>
            <person name="Zhao X."/>
            <person name="Zhong W.Y."/>
            <person name="Ma X.K."/>
            <person name="Ma L."/>
            <person name="Huang J."/>
            <person name="Chen G.Z."/>
            <person name="Huang M.Z."/>
            <person name="Huang L."/>
            <person name="Peng D.H."/>
            <person name="Luo Y.B."/>
            <person name="Zou S.Q."/>
            <person name="Chen S.P."/>
            <person name="Lan S."/>
            <person name="Tsai W.C."/>
            <person name="Van de Peer Y."/>
            <person name="Liu Z.J."/>
        </authorList>
    </citation>
    <scope>NUCLEOTIDE SEQUENCE [LARGE SCALE GENOMIC DNA]</scope>
    <source>
        <strain evidence="5">Lor287</strain>
    </source>
</reference>
<protein>
    <submittedName>
        <fullName evidence="5">Carboxylesterase 18</fullName>
    </submittedName>
</protein>
<evidence type="ECO:0000256" key="2">
    <source>
        <dbReference type="ARBA" id="ARBA00022801"/>
    </source>
</evidence>
<keyword evidence="2" id="KW-0378">Hydrolase</keyword>
<dbReference type="InterPro" id="IPR029058">
    <property type="entry name" value="AB_hydrolase_fold"/>
</dbReference>
<dbReference type="InterPro" id="IPR013094">
    <property type="entry name" value="AB_hydrolase_3"/>
</dbReference>
<dbReference type="InterPro" id="IPR050466">
    <property type="entry name" value="Carboxylest/Gibb_receptor"/>
</dbReference>
<evidence type="ECO:0000313" key="5">
    <source>
        <dbReference type="EMBL" id="KAK8954562.1"/>
    </source>
</evidence>
<feature type="domain" description="Alpha/beta hydrolase fold-3" evidence="4">
    <location>
        <begin position="77"/>
        <end position="292"/>
    </location>
</feature>
<dbReference type="InterPro" id="IPR002168">
    <property type="entry name" value="Lipase_GDXG_HIS_AS"/>
</dbReference>